<proteinExistence type="predicted"/>
<dbReference type="SUPFAM" id="SSF54236">
    <property type="entry name" value="Ubiquitin-like"/>
    <property type="match status" value="1"/>
</dbReference>
<evidence type="ECO:0000259" key="1">
    <source>
        <dbReference type="PROSITE" id="PS50053"/>
    </source>
</evidence>
<dbReference type="InterPro" id="IPR000626">
    <property type="entry name" value="Ubiquitin-like_dom"/>
</dbReference>
<dbReference type="InterPro" id="IPR029071">
    <property type="entry name" value="Ubiquitin-like_domsf"/>
</dbReference>
<gene>
    <name evidence="2" type="ORF">PR001_g24084</name>
</gene>
<dbReference type="Gene3D" id="3.10.20.90">
    <property type="entry name" value="Phosphatidylinositol 3-kinase Catalytic Subunit, Chain A, domain 1"/>
    <property type="match status" value="1"/>
</dbReference>
<comment type="caution">
    <text evidence="2">The sequence shown here is derived from an EMBL/GenBank/DDBJ whole genome shotgun (WGS) entry which is preliminary data.</text>
</comment>
<protein>
    <recommendedName>
        <fullName evidence="1">Ubiquitin-like domain-containing protein</fullName>
    </recommendedName>
</protein>
<dbReference type="Proteomes" id="UP000429607">
    <property type="component" value="Unassembled WGS sequence"/>
</dbReference>
<evidence type="ECO:0000313" key="2">
    <source>
        <dbReference type="EMBL" id="KAE8981142.1"/>
    </source>
</evidence>
<dbReference type="AlphaFoldDB" id="A0A6A3IHT5"/>
<dbReference type="EMBL" id="QXFV01002983">
    <property type="protein sequence ID" value="KAE8981142.1"/>
    <property type="molecule type" value="Genomic_DNA"/>
</dbReference>
<reference evidence="2 3" key="1">
    <citation type="submission" date="2018-09" db="EMBL/GenBank/DDBJ databases">
        <title>Genomic investigation of the strawberry pathogen Phytophthora fragariae indicates pathogenicity is determined by transcriptional variation in three key races.</title>
        <authorList>
            <person name="Adams T.M."/>
            <person name="Armitage A.D."/>
            <person name="Sobczyk M.K."/>
            <person name="Bates H.J."/>
            <person name="Dunwell J.M."/>
            <person name="Nellist C.F."/>
            <person name="Harrison R.J."/>
        </authorList>
    </citation>
    <scope>NUCLEOTIDE SEQUENCE [LARGE SCALE GENOMIC DNA]</scope>
    <source>
        <strain evidence="2 3">SCRP249</strain>
    </source>
</reference>
<evidence type="ECO:0000313" key="3">
    <source>
        <dbReference type="Proteomes" id="UP000429607"/>
    </source>
</evidence>
<name>A0A6A3IHT5_9STRA</name>
<dbReference type="PROSITE" id="PS50053">
    <property type="entry name" value="UBIQUITIN_2"/>
    <property type="match status" value="1"/>
</dbReference>
<sequence length="245" mass="27047">MQHGGTALQGLGVYRYLADPALKGRLVQPFETARHVSDERHKMKAVPALECHPLVWAVDPEDDKQKQRVVVLQQVALTPQHDDGVLGKVFARCYGVRRGDDRAMDASAEAAEHVHLVVRNVFTSAQSLALRVDPRTRMGELKRRMSLEFPLSPAVPTQKLIFGGKICRDDEPLAQVQISHLKDGDAGSDEPVVFHLLVNAPASARKSAELKPQLHFLPTRHLREVGLLQLVGERVAFAFNAAVGK</sequence>
<organism evidence="2 3">
    <name type="scientific">Phytophthora rubi</name>
    <dbReference type="NCBI Taxonomy" id="129364"/>
    <lineage>
        <taxon>Eukaryota</taxon>
        <taxon>Sar</taxon>
        <taxon>Stramenopiles</taxon>
        <taxon>Oomycota</taxon>
        <taxon>Peronosporomycetes</taxon>
        <taxon>Peronosporales</taxon>
        <taxon>Peronosporaceae</taxon>
        <taxon>Phytophthora</taxon>
    </lineage>
</organism>
<feature type="domain" description="Ubiquitin-like" evidence="1">
    <location>
        <begin position="114"/>
        <end position="179"/>
    </location>
</feature>
<accession>A0A6A3IHT5</accession>